<comment type="catalytic activity">
    <reaction evidence="1">
        <text>Hydrolyzes glycerol monoesters of long-chain fatty acids.</text>
        <dbReference type="EC" id="3.1.1.23"/>
    </reaction>
</comment>
<evidence type="ECO:0000256" key="2">
    <source>
        <dbReference type="ARBA" id="ARBA00008645"/>
    </source>
</evidence>
<comment type="caution">
    <text evidence="6">The sequence shown here is derived from an EMBL/GenBank/DDBJ whole genome shotgun (WGS) entry which is preliminary data.</text>
</comment>
<dbReference type="EMBL" id="SOBT01000010">
    <property type="protein sequence ID" value="TDU26894.1"/>
    <property type="molecule type" value="Genomic_DNA"/>
</dbReference>
<dbReference type="FunFam" id="3.40.50.1820:FF:000117">
    <property type="entry name" value="Monoglyceride lipase, putative"/>
    <property type="match status" value="1"/>
</dbReference>
<dbReference type="Pfam" id="PF12146">
    <property type="entry name" value="Hydrolase_4"/>
    <property type="match status" value="1"/>
</dbReference>
<accession>A0A4S3K674</accession>
<organism evidence="6 7">
    <name type="scientific">Panacagrimonas perspica</name>
    <dbReference type="NCBI Taxonomy" id="381431"/>
    <lineage>
        <taxon>Bacteria</taxon>
        <taxon>Pseudomonadati</taxon>
        <taxon>Pseudomonadota</taxon>
        <taxon>Gammaproteobacteria</taxon>
        <taxon>Nevskiales</taxon>
        <taxon>Nevskiaceae</taxon>
        <taxon>Panacagrimonas</taxon>
    </lineage>
</organism>
<evidence type="ECO:0000313" key="6">
    <source>
        <dbReference type="EMBL" id="TDU26894.1"/>
    </source>
</evidence>
<dbReference type="RefSeq" id="WP_246051727.1">
    <property type="nucleotide sequence ID" value="NZ_MWIN01000009.1"/>
</dbReference>
<dbReference type="GO" id="GO:0047372">
    <property type="term" value="F:monoacylglycerol lipase activity"/>
    <property type="evidence" value="ECO:0007669"/>
    <property type="project" value="UniProtKB-EC"/>
</dbReference>
<dbReference type="Proteomes" id="UP000295341">
    <property type="component" value="Unassembled WGS sequence"/>
</dbReference>
<dbReference type="InterPro" id="IPR051044">
    <property type="entry name" value="MAG_DAG_Lipase"/>
</dbReference>
<gene>
    <name evidence="6" type="ORF">DFR24_3926</name>
</gene>
<dbReference type="InterPro" id="IPR022742">
    <property type="entry name" value="Hydrolase_4"/>
</dbReference>
<protein>
    <recommendedName>
        <fullName evidence="4">Monoacylglycerol lipase</fullName>
        <ecNumber evidence="3">3.1.1.23</ecNumber>
    </recommendedName>
</protein>
<evidence type="ECO:0000256" key="1">
    <source>
        <dbReference type="ARBA" id="ARBA00001613"/>
    </source>
</evidence>
<dbReference type="SUPFAM" id="SSF53474">
    <property type="entry name" value="alpha/beta-Hydrolases"/>
    <property type="match status" value="1"/>
</dbReference>
<dbReference type="InterPro" id="IPR029058">
    <property type="entry name" value="AB_hydrolase_fold"/>
</dbReference>
<proteinExistence type="inferred from homology"/>
<dbReference type="EC" id="3.1.1.23" evidence="3"/>
<keyword evidence="6" id="KW-0378">Hydrolase</keyword>
<dbReference type="PRINTS" id="PR00111">
    <property type="entry name" value="ABHYDROLASE"/>
</dbReference>
<feature type="domain" description="Serine aminopeptidase S33" evidence="5">
    <location>
        <begin position="25"/>
        <end position="258"/>
    </location>
</feature>
<keyword evidence="7" id="KW-1185">Reference proteome</keyword>
<dbReference type="AlphaFoldDB" id="A0A4S3K674"/>
<evidence type="ECO:0000313" key="7">
    <source>
        <dbReference type="Proteomes" id="UP000295341"/>
    </source>
</evidence>
<evidence type="ECO:0000256" key="3">
    <source>
        <dbReference type="ARBA" id="ARBA00013254"/>
    </source>
</evidence>
<comment type="similarity">
    <text evidence="2">Belongs to the AB hydrolase superfamily.</text>
</comment>
<dbReference type="PANTHER" id="PTHR11614">
    <property type="entry name" value="PHOSPHOLIPASE-RELATED"/>
    <property type="match status" value="1"/>
</dbReference>
<sequence length="279" mass="30186">MKSKEGRFKGKKDVEIFWQSWLPTRPKAVVVIVHGLGEHSGRYAHVAEALVNADCAVYAMDHRGHGKSGGPRTMIDRFAHTVDDIDHVVEIARREQPRKPMFLLGHSMGGALSLSYTLKNPGKLFALILSGPAVALDGAPPLMKPIAKFMSTIAPKAGLFAVDPGLVSRDPAVVADYAADPLNAHGKVPARTLGEIIKFVEILPAALPLIQLPLLAMHGSDDKLAGVAGSKMVVDRVTSKDKTLKVYDGLYHEIFNELPADRAIVLKDLTDWIGARVGR</sequence>
<name>A0A4S3K674_9GAMM</name>
<dbReference type="Gene3D" id="3.40.50.1820">
    <property type="entry name" value="alpha/beta hydrolase"/>
    <property type="match status" value="1"/>
</dbReference>
<evidence type="ECO:0000259" key="5">
    <source>
        <dbReference type="Pfam" id="PF12146"/>
    </source>
</evidence>
<reference evidence="6 7" key="1">
    <citation type="submission" date="2019-03" db="EMBL/GenBank/DDBJ databases">
        <title>Genomic Encyclopedia of Type Strains, Phase IV (KMG-IV): sequencing the most valuable type-strain genomes for metagenomic binning, comparative biology and taxonomic classification.</title>
        <authorList>
            <person name="Goeker M."/>
        </authorList>
    </citation>
    <scope>NUCLEOTIDE SEQUENCE [LARGE SCALE GENOMIC DNA]</scope>
    <source>
        <strain evidence="6 7">DSM 26377</strain>
    </source>
</reference>
<evidence type="ECO:0000256" key="4">
    <source>
        <dbReference type="ARBA" id="ARBA00071261"/>
    </source>
</evidence>
<dbReference type="InterPro" id="IPR000073">
    <property type="entry name" value="AB_hydrolase_1"/>
</dbReference>